<feature type="transmembrane region" description="Helical" evidence="12">
    <location>
        <begin position="90"/>
        <end position="112"/>
    </location>
</feature>
<dbReference type="NCBIfam" id="TIGR00932">
    <property type="entry name" value="2a37"/>
    <property type="match status" value="1"/>
</dbReference>
<feature type="transmembrane region" description="Helical" evidence="12">
    <location>
        <begin position="59"/>
        <end position="78"/>
    </location>
</feature>
<dbReference type="InterPro" id="IPR036291">
    <property type="entry name" value="NAD(P)-bd_dom_sf"/>
</dbReference>
<accession>A0ABQ1HHU2</accession>
<sequence>MAVEHDAGDLVRIVALLGAAVVAVPLFRRLGLGSVLGYLAAGLVVGPFGLAIFTEPAAILHVAELGVVMFLFIIGLEMRPSHLWQLRGQIFGLGALQVGLATVVMTGILLGFGLALPVAFLGAAGFVLTSTAIVMQLLGERGDIALPRGQRMVSILLFEDLLIVPLLALVAFMAPVVPGGDGGSRWLAVAQGVAALAGLVVVGLWALNPLFRLLARAKAREVMTAAALLVVLGSAVLMDMGGLSMAMGAFLAGVLLSESAFRHQLEADIEPFRGLLLGLFFLAVGMSLDLAVVAGNLAFIAAAVPVLMLAKGLCIYAVARLLRSSHGDAFDRAVLMAQGGEFAFVLYSAAVAVGLLDARTHANLTAIVVLSMVLTPLVVLAVRRLLPRPEAPSLAGVEAASGLQGSVLVIGFGRFGQVSSQALLARGVDVTIIDNDIGMITSAADFGFKVYFGDGTRLDVLHASGAGRARVIAVCVDDRAAATRIAEVVRSAFPQAAVLVRSFDREHALDLVRIGVDFQVRETFESAVIFGGAALRELGVDEDEALMVMDEVRRLDAERFALETAAGSAAAGAGLLHTNTGAGRMRQTPLVRPKAAGQVLNPDEAVSPAPASAGRRASSPD</sequence>
<evidence type="ECO:0000313" key="15">
    <source>
        <dbReference type="Proteomes" id="UP000623419"/>
    </source>
</evidence>
<feature type="transmembrane region" description="Helical" evidence="12">
    <location>
        <begin position="35"/>
        <end position="53"/>
    </location>
</feature>
<evidence type="ECO:0000256" key="8">
    <source>
        <dbReference type="ARBA" id="ARBA00022989"/>
    </source>
</evidence>
<protein>
    <submittedName>
        <fullName evidence="14">Transporter</fullName>
    </submittedName>
</protein>
<feature type="transmembrane region" description="Helical" evidence="12">
    <location>
        <begin position="12"/>
        <end position="28"/>
    </location>
</feature>
<keyword evidence="8 12" id="KW-1133">Transmembrane helix</keyword>
<keyword evidence="15" id="KW-1185">Reference proteome</keyword>
<feature type="region of interest" description="Disordered" evidence="11">
    <location>
        <begin position="591"/>
        <end position="621"/>
    </location>
</feature>
<name>A0ABQ1HHU2_9GAMM</name>
<dbReference type="RefSeq" id="WP_188662800.1">
    <property type="nucleotide sequence ID" value="NZ_BMKC01000001.1"/>
</dbReference>
<keyword evidence="5" id="KW-0633">Potassium transport</keyword>
<dbReference type="PROSITE" id="PS51201">
    <property type="entry name" value="RCK_N"/>
    <property type="match status" value="1"/>
</dbReference>
<feature type="transmembrane region" description="Helical" evidence="12">
    <location>
        <begin position="186"/>
        <end position="207"/>
    </location>
</feature>
<feature type="transmembrane region" description="Helical" evidence="12">
    <location>
        <begin position="118"/>
        <end position="139"/>
    </location>
</feature>
<dbReference type="EMBL" id="BMKC01000001">
    <property type="protein sequence ID" value="GGA78111.1"/>
    <property type="molecule type" value="Genomic_DNA"/>
</dbReference>
<dbReference type="InterPro" id="IPR038770">
    <property type="entry name" value="Na+/solute_symporter_sf"/>
</dbReference>
<feature type="transmembrane region" description="Helical" evidence="12">
    <location>
        <begin position="299"/>
        <end position="322"/>
    </location>
</feature>
<keyword evidence="3" id="KW-0813">Transport</keyword>
<evidence type="ECO:0000313" key="14">
    <source>
        <dbReference type="EMBL" id="GGA78111.1"/>
    </source>
</evidence>
<dbReference type="Proteomes" id="UP000623419">
    <property type="component" value="Unassembled WGS sequence"/>
</dbReference>
<evidence type="ECO:0000256" key="4">
    <source>
        <dbReference type="ARBA" id="ARBA00022449"/>
    </source>
</evidence>
<dbReference type="Pfam" id="PF00999">
    <property type="entry name" value="Na_H_Exchanger"/>
    <property type="match status" value="1"/>
</dbReference>
<dbReference type="Pfam" id="PF02254">
    <property type="entry name" value="TrkA_N"/>
    <property type="match status" value="1"/>
</dbReference>
<feature type="transmembrane region" description="Helical" evidence="12">
    <location>
        <begin position="334"/>
        <end position="356"/>
    </location>
</feature>
<dbReference type="PANTHER" id="PTHR46157:SF8">
    <property type="entry name" value="GLUTATHIONE-REGULATED POTASSIUM-EFFLUX SYSTEM PROTEIN"/>
    <property type="match status" value="1"/>
</dbReference>
<dbReference type="InterPro" id="IPR004771">
    <property type="entry name" value="K/H_exchanger"/>
</dbReference>
<dbReference type="InterPro" id="IPR003148">
    <property type="entry name" value="RCK_N"/>
</dbReference>
<evidence type="ECO:0000256" key="11">
    <source>
        <dbReference type="SAM" id="MobiDB-lite"/>
    </source>
</evidence>
<evidence type="ECO:0000256" key="6">
    <source>
        <dbReference type="ARBA" id="ARBA00022692"/>
    </source>
</evidence>
<dbReference type="Gene3D" id="3.40.50.720">
    <property type="entry name" value="NAD(P)-binding Rossmann-like Domain"/>
    <property type="match status" value="1"/>
</dbReference>
<evidence type="ECO:0000256" key="7">
    <source>
        <dbReference type="ARBA" id="ARBA00022958"/>
    </source>
</evidence>
<evidence type="ECO:0000256" key="1">
    <source>
        <dbReference type="ARBA" id="ARBA00004141"/>
    </source>
</evidence>
<reference evidence="15" key="1">
    <citation type="journal article" date="2019" name="Int. J. Syst. Evol. Microbiol.">
        <title>The Global Catalogue of Microorganisms (GCM) 10K type strain sequencing project: providing services to taxonomists for standard genome sequencing and annotation.</title>
        <authorList>
            <consortium name="The Broad Institute Genomics Platform"/>
            <consortium name="The Broad Institute Genome Sequencing Center for Infectious Disease"/>
            <person name="Wu L."/>
            <person name="Ma J."/>
        </authorList>
    </citation>
    <scope>NUCLEOTIDE SEQUENCE [LARGE SCALE GENOMIC DNA]</scope>
    <source>
        <strain evidence="15">CGMCC 1.15905</strain>
    </source>
</reference>
<feature type="transmembrane region" description="Helical" evidence="12">
    <location>
        <begin position="151"/>
        <end position="174"/>
    </location>
</feature>
<evidence type="ECO:0000256" key="10">
    <source>
        <dbReference type="ARBA" id="ARBA00023136"/>
    </source>
</evidence>
<comment type="caution">
    <text evidence="14">The sequence shown here is derived from an EMBL/GenBank/DDBJ whole genome shotgun (WGS) entry which is preliminary data.</text>
</comment>
<feature type="transmembrane region" description="Helical" evidence="12">
    <location>
        <begin position="273"/>
        <end position="293"/>
    </location>
</feature>
<evidence type="ECO:0000256" key="5">
    <source>
        <dbReference type="ARBA" id="ARBA00022538"/>
    </source>
</evidence>
<dbReference type="InterPro" id="IPR006153">
    <property type="entry name" value="Cation/H_exchanger_TM"/>
</dbReference>
<comment type="subcellular location">
    <subcellularLocation>
        <location evidence="1">Membrane</location>
        <topology evidence="1">Multi-pass membrane protein</topology>
    </subcellularLocation>
</comment>
<evidence type="ECO:0000256" key="2">
    <source>
        <dbReference type="ARBA" id="ARBA00005551"/>
    </source>
</evidence>
<evidence type="ECO:0000259" key="13">
    <source>
        <dbReference type="PROSITE" id="PS51201"/>
    </source>
</evidence>
<organism evidence="14 15">
    <name type="scientific">Arenimonas soli</name>
    <dbReference type="NCBI Taxonomy" id="2269504"/>
    <lineage>
        <taxon>Bacteria</taxon>
        <taxon>Pseudomonadati</taxon>
        <taxon>Pseudomonadota</taxon>
        <taxon>Gammaproteobacteria</taxon>
        <taxon>Lysobacterales</taxon>
        <taxon>Lysobacteraceae</taxon>
        <taxon>Arenimonas</taxon>
    </lineage>
</organism>
<dbReference type="SUPFAM" id="SSF51735">
    <property type="entry name" value="NAD(P)-binding Rossmann-fold domains"/>
    <property type="match status" value="1"/>
</dbReference>
<feature type="transmembrane region" description="Helical" evidence="12">
    <location>
        <begin position="362"/>
        <end position="382"/>
    </location>
</feature>
<keyword evidence="9" id="KW-0406">Ion transport</keyword>
<proteinExistence type="inferred from homology"/>
<keyword evidence="7" id="KW-0630">Potassium</keyword>
<dbReference type="Gene3D" id="1.20.1530.20">
    <property type="match status" value="1"/>
</dbReference>
<evidence type="ECO:0000256" key="3">
    <source>
        <dbReference type="ARBA" id="ARBA00022448"/>
    </source>
</evidence>
<evidence type="ECO:0000256" key="12">
    <source>
        <dbReference type="SAM" id="Phobius"/>
    </source>
</evidence>
<comment type="similarity">
    <text evidence="2">Belongs to the monovalent cation:proton antiporter 2 (CPA2) transporter (TC 2.A.37) family.</text>
</comment>
<keyword evidence="4" id="KW-0050">Antiport</keyword>
<dbReference type="PANTHER" id="PTHR46157">
    <property type="entry name" value="K(+) EFFLUX ANTIPORTER 3, CHLOROPLASTIC"/>
    <property type="match status" value="1"/>
</dbReference>
<gene>
    <name evidence="14" type="primary">kefB</name>
    <name evidence="14" type="ORF">GCM10011521_15590</name>
</gene>
<feature type="domain" description="RCK N-terminal" evidence="13">
    <location>
        <begin position="404"/>
        <end position="520"/>
    </location>
</feature>
<feature type="compositionally biased region" description="Low complexity" evidence="11">
    <location>
        <begin position="607"/>
        <end position="621"/>
    </location>
</feature>
<keyword evidence="10 12" id="KW-0472">Membrane</keyword>
<evidence type="ECO:0000256" key="9">
    <source>
        <dbReference type="ARBA" id="ARBA00023065"/>
    </source>
</evidence>
<keyword evidence="6 12" id="KW-0812">Transmembrane</keyword>